<gene>
    <name evidence="1" type="ORF">PIB30_036179</name>
</gene>
<keyword evidence="2" id="KW-1185">Reference proteome</keyword>
<organism evidence="1 2">
    <name type="scientific">Stylosanthes scabra</name>
    <dbReference type="NCBI Taxonomy" id="79078"/>
    <lineage>
        <taxon>Eukaryota</taxon>
        <taxon>Viridiplantae</taxon>
        <taxon>Streptophyta</taxon>
        <taxon>Embryophyta</taxon>
        <taxon>Tracheophyta</taxon>
        <taxon>Spermatophyta</taxon>
        <taxon>Magnoliopsida</taxon>
        <taxon>eudicotyledons</taxon>
        <taxon>Gunneridae</taxon>
        <taxon>Pentapetalae</taxon>
        <taxon>rosids</taxon>
        <taxon>fabids</taxon>
        <taxon>Fabales</taxon>
        <taxon>Fabaceae</taxon>
        <taxon>Papilionoideae</taxon>
        <taxon>50 kb inversion clade</taxon>
        <taxon>dalbergioids sensu lato</taxon>
        <taxon>Dalbergieae</taxon>
        <taxon>Pterocarpus clade</taxon>
        <taxon>Stylosanthes</taxon>
    </lineage>
</organism>
<accession>A0ABU6QCX2</accession>
<protein>
    <submittedName>
        <fullName evidence="1">Uncharacterized protein</fullName>
    </submittedName>
</protein>
<dbReference type="Proteomes" id="UP001341840">
    <property type="component" value="Unassembled WGS sequence"/>
</dbReference>
<sequence length="71" mass="8274">MLMFNHPNRKLQVYNRSKLGLFGFVQSSSFLLLRTCHLFNEALYCEKDSSITQDNMNINLKVVATHDKSKH</sequence>
<dbReference type="EMBL" id="JASCZI010000176">
    <property type="protein sequence ID" value="MED6109718.1"/>
    <property type="molecule type" value="Genomic_DNA"/>
</dbReference>
<evidence type="ECO:0000313" key="1">
    <source>
        <dbReference type="EMBL" id="MED6109718.1"/>
    </source>
</evidence>
<name>A0ABU6QCX2_9FABA</name>
<comment type="caution">
    <text evidence="1">The sequence shown here is derived from an EMBL/GenBank/DDBJ whole genome shotgun (WGS) entry which is preliminary data.</text>
</comment>
<proteinExistence type="predicted"/>
<reference evidence="1 2" key="1">
    <citation type="journal article" date="2023" name="Plants (Basel)">
        <title>Bridging the Gap: Combining Genomics and Transcriptomics Approaches to Understand Stylosanthes scabra, an Orphan Legume from the Brazilian Caatinga.</title>
        <authorList>
            <person name="Ferreira-Neto J.R.C."/>
            <person name="da Silva M.D."/>
            <person name="Binneck E."/>
            <person name="de Melo N.F."/>
            <person name="da Silva R.H."/>
            <person name="de Melo A.L.T.M."/>
            <person name="Pandolfi V."/>
            <person name="Bustamante F.O."/>
            <person name="Brasileiro-Vidal A.C."/>
            <person name="Benko-Iseppon A.M."/>
        </authorList>
    </citation>
    <scope>NUCLEOTIDE SEQUENCE [LARGE SCALE GENOMIC DNA]</scope>
    <source>
        <tissue evidence="1">Leaves</tissue>
    </source>
</reference>
<evidence type="ECO:0000313" key="2">
    <source>
        <dbReference type="Proteomes" id="UP001341840"/>
    </source>
</evidence>